<keyword evidence="7" id="KW-1185">Reference proteome</keyword>
<feature type="domain" description="DHHA2" evidence="5">
    <location>
        <begin position="268"/>
        <end position="431"/>
    </location>
</feature>
<keyword evidence="3" id="KW-0378">Hydrolase</keyword>
<dbReference type="InterPro" id="IPR038763">
    <property type="entry name" value="DHH_sf"/>
</dbReference>
<evidence type="ECO:0000256" key="1">
    <source>
        <dbReference type="ARBA" id="ARBA00001936"/>
    </source>
</evidence>
<dbReference type="SUPFAM" id="SSF64182">
    <property type="entry name" value="DHH phosphoesterases"/>
    <property type="match status" value="1"/>
</dbReference>
<dbReference type="InterPro" id="IPR004097">
    <property type="entry name" value="DHHA2"/>
</dbReference>
<reference evidence="6" key="1">
    <citation type="journal article" date="2020" name="Stud. Mycol.">
        <title>101 Dothideomycetes genomes: a test case for predicting lifestyles and emergence of pathogens.</title>
        <authorList>
            <person name="Haridas S."/>
            <person name="Albert R."/>
            <person name="Binder M."/>
            <person name="Bloem J."/>
            <person name="Labutti K."/>
            <person name="Salamov A."/>
            <person name="Andreopoulos B."/>
            <person name="Baker S."/>
            <person name="Barry K."/>
            <person name="Bills G."/>
            <person name="Bluhm B."/>
            <person name="Cannon C."/>
            <person name="Castanera R."/>
            <person name="Culley D."/>
            <person name="Daum C."/>
            <person name="Ezra D."/>
            <person name="Gonzalez J."/>
            <person name="Henrissat B."/>
            <person name="Kuo A."/>
            <person name="Liang C."/>
            <person name="Lipzen A."/>
            <person name="Lutzoni F."/>
            <person name="Magnuson J."/>
            <person name="Mondo S."/>
            <person name="Nolan M."/>
            <person name="Ohm R."/>
            <person name="Pangilinan J."/>
            <person name="Park H.-J."/>
            <person name="Ramirez L."/>
            <person name="Alfaro M."/>
            <person name="Sun H."/>
            <person name="Tritt A."/>
            <person name="Yoshinaga Y."/>
            <person name="Zwiers L.-H."/>
            <person name="Turgeon B."/>
            <person name="Goodwin S."/>
            <person name="Spatafora J."/>
            <person name="Crous P."/>
            <person name="Grigoriev I."/>
        </authorList>
    </citation>
    <scope>NUCLEOTIDE SEQUENCE</scope>
    <source>
        <strain evidence="6">CBS 379.55</strain>
    </source>
</reference>
<dbReference type="Gene3D" id="3.10.310.20">
    <property type="entry name" value="DHHA2 domain"/>
    <property type="match status" value="1"/>
</dbReference>
<dbReference type="SMART" id="SM01131">
    <property type="entry name" value="DHHA2"/>
    <property type="match status" value="1"/>
</dbReference>
<evidence type="ECO:0000313" key="6">
    <source>
        <dbReference type="EMBL" id="KAF2276447.1"/>
    </source>
</evidence>
<comment type="cofactor">
    <cofactor evidence="1">
        <name>Mn(2+)</name>
        <dbReference type="ChEBI" id="CHEBI:29035"/>
    </cofactor>
</comment>
<protein>
    <submittedName>
        <fullName evidence="6">DHH phosphoesterase</fullName>
    </submittedName>
</protein>
<dbReference type="GO" id="GO:0046872">
    <property type="term" value="F:metal ion binding"/>
    <property type="evidence" value="ECO:0007669"/>
    <property type="project" value="UniProtKB-KW"/>
</dbReference>
<evidence type="ECO:0000256" key="4">
    <source>
        <dbReference type="ARBA" id="ARBA00023211"/>
    </source>
</evidence>
<dbReference type="RefSeq" id="XP_033653986.1">
    <property type="nucleotide sequence ID" value="XM_033795590.1"/>
</dbReference>
<dbReference type="GO" id="GO:0005737">
    <property type="term" value="C:cytoplasm"/>
    <property type="evidence" value="ECO:0007669"/>
    <property type="project" value="InterPro"/>
</dbReference>
<gene>
    <name evidence="6" type="ORF">EI97DRAFT_377034</name>
</gene>
<sequence length="432" mass="48129">MAIPRTSLRGFLTHARNALRTAINLNQKVTLVIGNESADLDSMTSPVLYAYLRSLYPPRNAFTPLYIPIVNLPAADIALRPEYLAAFRHANIDPEHLITLDDLPELAIIQKKLPPENTKWILVDHNALQGTLGQVYSSRVGGVIDHHEDEGKVAAETEPEPRIIEKSGSCTSLVTEYCREHWDVVSASALSTGAAHGQGESLLDDSATVKVWDAQVAFLGLASVLIDTNNLKSKDKTTEHDRKAVEYLEAKILACPKFVTSYERKDFFDEIDQAKKSIDSLKLHDILRKDYKLWEENGLKLGVSSVVKDIGFLVHKAGTEDATRTAQDAFLGGLEDFAKERDLDVYGLMTSFSSPSGHQRELLVWALNESSLPGAEKFAQEAKEELGLEPWSGVESLVTGQLLRDKRVKIWVQRNVQHSRKRVAPLLREAMR</sequence>
<dbReference type="Proteomes" id="UP000800097">
    <property type="component" value="Unassembled WGS sequence"/>
</dbReference>
<dbReference type="EMBL" id="ML986493">
    <property type="protein sequence ID" value="KAF2276447.1"/>
    <property type="molecule type" value="Genomic_DNA"/>
</dbReference>
<accession>A0A6A6JJ10</accession>
<dbReference type="Pfam" id="PF02833">
    <property type="entry name" value="DHHA2"/>
    <property type="match status" value="1"/>
</dbReference>
<evidence type="ECO:0000259" key="5">
    <source>
        <dbReference type="SMART" id="SM01131"/>
    </source>
</evidence>
<dbReference type="InterPro" id="IPR001667">
    <property type="entry name" value="DDH_dom"/>
</dbReference>
<organism evidence="6 7">
    <name type="scientific">Westerdykella ornata</name>
    <dbReference type="NCBI Taxonomy" id="318751"/>
    <lineage>
        <taxon>Eukaryota</taxon>
        <taxon>Fungi</taxon>
        <taxon>Dikarya</taxon>
        <taxon>Ascomycota</taxon>
        <taxon>Pezizomycotina</taxon>
        <taxon>Dothideomycetes</taxon>
        <taxon>Pleosporomycetidae</taxon>
        <taxon>Pleosporales</taxon>
        <taxon>Sporormiaceae</taxon>
        <taxon>Westerdykella</taxon>
    </lineage>
</organism>
<dbReference type="Gene3D" id="3.90.1640.10">
    <property type="entry name" value="inorganic pyrophosphatase (n-terminal core)"/>
    <property type="match status" value="1"/>
</dbReference>
<keyword evidence="2" id="KW-0479">Metal-binding</keyword>
<dbReference type="GeneID" id="54548765"/>
<evidence type="ECO:0000313" key="7">
    <source>
        <dbReference type="Proteomes" id="UP000800097"/>
    </source>
</evidence>
<dbReference type="GO" id="GO:0004309">
    <property type="term" value="F:exopolyphosphatase activity"/>
    <property type="evidence" value="ECO:0007669"/>
    <property type="project" value="TreeGrafter"/>
</dbReference>
<dbReference type="Pfam" id="PF01368">
    <property type="entry name" value="DHH"/>
    <property type="match status" value="1"/>
</dbReference>
<dbReference type="AlphaFoldDB" id="A0A6A6JJ10"/>
<dbReference type="PANTHER" id="PTHR12112:SF39">
    <property type="entry name" value="EG:152A3.5 PROTEIN (FBGN0003116_PN PROTEIN)"/>
    <property type="match status" value="1"/>
</dbReference>
<evidence type="ECO:0000256" key="3">
    <source>
        <dbReference type="ARBA" id="ARBA00022801"/>
    </source>
</evidence>
<keyword evidence="4" id="KW-0464">Manganese</keyword>
<dbReference type="PANTHER" id="PTHR12112">
    <property type="entry name" value="BNIP - RELATED"/>
    <property type="match status" value="1"/>
</dbReference>
<dbReference type="InterPro" id="IPR038222">
    <property type="entry name" value="DHHA2_dom_sf"/>
</dbReference>
<dbReference type="OrthoDB" id="374045at2759"/>
<evidence type="ECO:0000256" key="2">
    <source>
        <dbReference type="ARBA" id="ARBA00022723"/>
    </source>
</evidence>
<name>A0A6A6JJ10_WESOR</name>
<proteinExistence type="predicted"/>